<feature type="transmembrane region" description="Helical" evidence="1">
    <location>
        <begin position="46"/>
        <end position="68"/>
    </location>
</feature>
<dbReference type="Proteomes" id="UP000185829">
    <property type="component" value="Unassembled WGS sequence"/>
</dbReference>
<protein>
    <submittedName>
        <fullName evidence="2">Uncharacterized protein</fullName>
    </submittedName>
</protein>
<dbReference type="RefSeq" id="WP_179086085.1">
    <property type="nucleotide sequence ID" value="NZ_FTMX01000004.1"/>
</dbReference>
<gene>
    <name evidence="2" type="ORF">SAMN05878482_104246</name>
</gene>
<comment type="caution">
    <text evidence="2">The sequence shown here is derived from an EMBL/GenBank/DDBJ whole genome shotgun (WGS) entry which is preliminary data.</text>
</comment>
<accession>A0A9X8WL62</accession>
<keyword evidence="1" id="KW-0472">Membrane</keyword>
<dbReference type="EMBL" id="FTMX01000004">
    <property type="protein sequence ID" value="SIR55645.1"/>
    <property type="molecule type" value="Genomic_DNA"/>
</dbReference>
<evidence type="ECO:0000313" key="2">
    <source>
        <dbReference type="EMBL" id="SIR55645.1"/>
    </source>
</evidence>
<evidence type="ECO:0000313" key="3">
    <source>
        <dbReference type="Proteomes" id="UP000185829"/>
    </source>
</evidence>
<organism evidence="2 3">
    <name type="scientific">Peribacillus simplex</name>
    <dbReference type="NCBI Taxonomy" id="1478"/>
    <lineage>
        <taxon>Bacteria</taxon>
        <taxon>Bacillati</taxon>
        <taxon>Bacillota</taxon>
        <taxon>Bacilli</taxon>
        <taxon>Bacillales</taxon>
        <taxon>Bacillaceae</taxon>
        <taxon>Peribacillus</taxon>
    </lineage>
</organism>
<name>A0A9X8WL62_9BACI</name>
<dbReference type="AlphaFoldDB" id="A0A9X8WL62"/>
<evidence type="ECO:0000256" key="1">
    <source>
        <dbReference type="SAM" id="Phobius"/>
    </source>
</evidence>
<keyword evidence="1" id="KW-0812">Transmembrane</keyword>
<reference evidence="2 3" key="1">
    <citation type="submission" date="2017-01" db="EMBL/GenBank/DDBJ databases">
        <authorList>
            <person name="Varghese N."/>
            <person name="Submissions S."/>
        </authorList>
    </citation>
    <scope>NUCLEOTIDE SEQUENCE [LARGE SCALE GENOMIC DNA]</scope>
    <source>
        <strain evidence="2 3">RUG2-6</strain>
    </source>
</reference>
<keyword evidence="1" id="KW-1133">Transmembrane helix</keyword>
<sequence length="137" mass="14370">MMANIVSIGTSVPAPPVSGSLDREVTTTPISLALFGLVIPEGDNRVLLHATVGVTSALLAPVLIFNIFRGDQVIFSSREEVLLSAGQEQTVSLHAIDTNVPATINEAYLLTVQLESDLSAADVTGPVTFSGISYSYP</sequence>
<proteinExistence type="predicted"/>